<name>A0A0M9VJI2_9FLAO</name>
<dbReference type="RefSeq" id="WP_054409484.1">
    <property type="nucleotide sequence ID" value="NZ_FOYA01000002.1"/>
</dbReference>
<dbReference type="AlphaFoldDB" id="A0A0M9VJI2"/>
<dbReference type="OrthoDB" id="798979at2"/>
<organism evidence="1 2">
    <name type="scientific">Flavobacterium akiainvivens</name>
    <dbReference type="NCBI Taxonomy" id="1202724"/>
    <lineage>
        <taxon>Bacteria</taxon>
        <taxon>Pseudomonadati</taxon>
        <taxon>Bacteroidota</taxon>
        <taxon>Flavobacteriia</taxon>
        <taxon>Flavobacteriales</taxon>
        <taxon>Flavobacteriaceae</taxon>
        <taxon>Flavobacterium</taxon>
    </lineage>
</organism>
<evidence type="ECO:0000313" key="1">
    <source>
        <dbReference type="EMBL" id="KOS07770.1"/>
    </source>
</evidence>
<dbReference type="PATRIC" id="fig|1202724.3.peg.3782"/>
<dbReference type="STRING" id="1202724.AM493_18215"/>
<accession>A0A0M9VJI2</accession>
<comment type="caution">
    <text evidence="1">The sequence shown here is derived from an EMBL/GenBank/DDBJ whole genome shotgun (WGS) entry which is preliminary data.</text>
</comment>
<proteinExistence type="predicted"/>
<dbReference type="Proteomes" id="UP000037755">
    <property type="component" value="Unassembled WGS sequence"/>
</dbReference>
<keyword evidence="2" id="KW-1185">Reference proteome</keyword>
<reference evidence="1 2" key="1">
    <citation type="submission" date="2015-08" db="EMBL/GenBank/DDBJ databases">
        <title>Whole genome sequence of Flavobacterium akiainvivens IK-1T, from decaying Wikstroemia oahuensis, an endemic Hawaiian shrub.</title>
        <authorList>
            <person name="Wan X."/>
            <person name="Hou S."/>
            <person name="Saito J."/>
            <person name="Donachie S."/>
        </authorList>
    </citation>
    <scope>NUCLEOTIDE SEQUENCE [LARGE SCALE GENOMIC DNA]</scope>
    <source>
        <strain evidence="1 2">IK-1</strain>
    </source>
</reference>
<evidence type="ECO:0008006" key="3">
    <source>
        <dbReference type="Google" id="ProtNLM"/>
    </source>
</evidence>
<dbReference type="EMBL" id="LIYD01000005">
    <property type="protein sequence ID" value="KOS07770.1"/>
    <property type="molecule type" value="Genomic_DNA"/>
</dbReference>
<protein>
    <recommendedName>
        <fullName evidence="3">Addiction module component CHP02574 family protein</fullName>
    </recommendedName>
</protein>
<gene>
    <name evidence="1" type="ORF">AM493_18215</name>
</gene>
<sequence>MKLQYISDSEGNTTAVVIPIEEWNQMKARHTDLADAENDFELPEAAKAILDERLATENKADFIPYEESQKMLREKYGL</sequence>
<evidence type="ECO:0000313" key="2">
    <source>
        <dbReference type="Proteomes" id="UP000037755"/>
    </source>
</evidence>